<feature type="transmembrane region" description="Helical" evidence="1">
    <location>
        <begin position="48"/>
        <end position="68"/>
    </location>
</feature>
<keyword evidence="1" id="KW-1133">Transmembrane helix</keyword>
<organism evidence="2">
    <name type="scientific">Panstrongylus lignarius</name>
    <dbReference type="NCBI Taxonomy" id="156445"/>
    <lineage>
        <taxon>Eukaryota</taxon>
        <taxon>Metazoa</taxon>
        <taxon>Ecdysozoa</taxon>
        <taxon>Arthropoda</taxon>
        <taxon>Hexapoda</taxon>
        <taxon>Insecta</taxon>
        <taxon>Pterygota</taxon>
        <taxon>Neoptera</taxon>
        <taxon>Paraneoptera</taxon>
        <taxon>Hemiptera</taxon>
        <taxon>Heteroptera</taxon>
        <taxon>Panheteroptera</taxon>
        <taxon>Cimicomorpha</taxon>
        <taxon>Reduviidae</taxon>
        <taxon>Triatominae</taxon>
        <taxon>Panstrongylus</taxon>
    </lineage>
</organism>
<accession>A0A224XRU4</accession>
<keyword evidence="1" id="KW-0472">Membrane</keyword>
<evidence type="ECO:0000256" key="1">
    <source>
        <dbReference type="SAM" id="Phobius"/>
    </source>
</evidence>
<evidence type="ECO:0000313" key="2">
    <source>
        <dbReference type="EMBL" id="JAW15235.1"/>
    </source>
</evidence>
<proteinExistence type="predicted"/>
<dbReference type="AlphaFoldDB" id="A0A224XRU4"/>
<keyword evidence="1" id="KW-0812">Transmembrane</keyword>
<sequence>MYYFLTFSSLTFLSAFLFPRFSYTILNKENFLNFLFRQFQIHSSYNTFFLMSSAGFLLYIFIFIVTINNNLEWTGILRSIFHSQTSFI</sequence>
<protein>
    <submittedName>
        <fullName evidence="2">Uncharacterized protein</fullName>
    </submittedName>
</protein>
<dbReference type="EMBL" id="GFTR01001191">
    <property type="protein sequence ID" value="JAW15235.1"/>
    <property type="molecule type" value="Transcribed_RNA"/>
</dbReference>
<name>A0A224XRU4_9HEMI</name>
<reference evidence="2" key="1">
    <citation type="journal article" date="2018" name="PLoS Negl. Trop. Dis.">
        <title>An insight into the salivary gland and fat body transcriptome of Panstrongylus lignarius (Hemiptera: Heteroptera), the main vector of Chagas disease in Peru.</title>
        <authorList>
            <person name="Nevoa J.C."/>
            <person name="Mendes M.T."/>
            <person name="da Silva M.V."/>
            <person name="Soares S.C."/>
            <person name="Oliveira C.J.F."/>
            <person name="Ribeiro J.M.C."/>
        </authorList>
    </citation>
    <scope>NUCLEOTIDE SEQUENCE</scope>
</reference>